<dbReference type="EMBL" id="CAJJDN010000016">
    <property type="protein sequence ID" value="CAD8061976.1"/>
    <property type="molecule type" value="Genomic_DNA"/>
</dbReference>
<name>A0A8S1LB48_9CILI</name>
<dbReference type="Proteomes" id="UP000692954">
    <property type="component" value="Unassembled WGS sequence"/>
</dbReference>
<organism evidence="1 2">
    <name type="scientific">Paramecium sonneborni</name>
    <dbReference type="NCBI Taxonomy" id="65129"/>
    <lineage>
        <taxon>Eukaryota</taxon>
        <taxon>Sar</taxon>
        <taxon>Alveolata</taxon>
        <taxon>Ciliophora</taxon>
        <taxon>Intramacronucleata</taxon>
        <taxon>Oligohymenophorea</taxon>
        <taxon>Peniculida</taxon>
        <taxon>Parameciidae</taxon>
        <taxon>Paramecium</taxon>
    </lineage>
</organism>
<sequence>MLIVLQYLILINKITTSKFNYIKILVNDQFEENITDYVITRQYSPKTLLNVLNYIQMIKLLFNIIDKPSDSKINQFVINEMHILLQILSFKSQQSASNSVYYPDPQCTRFT</sequence>
<protein>
    <submittedName>
        <fullName evidence="1">Uncharacterized protein</fullName>
    </submittedName>
</protein>
<comment type="caution">
    <text evidence="1">The sequence shown here is derived from an EMBL/GenBank/DDBJ whole genome shotgun (WGS) entry which is preliminary data.</text>
</comment>
<gene>
    <name evidence="1" type="ORF">PSON_ATCC_30995.1.T0160077</name>
</gene>
<evidence type="ECO:0000313" key="2">
    <source>
        <dbReference type="Proteomes" id="UP000692954"/>
    </source>
</evidence>
<proteinExistence type="predicted"/>
<evidence type="ECO:0000313" key="1">
    <source>
        <dbReference type="EMBL" id="CAD8061976.1"/>
    </source>
</evidence>
<reference evidence="1" key="1">
    <citation type="submission" date="2021-01" db="EMBL/GenBank/DDBJ databases">
        <authorList>
            <consortium name="Genoscope - CEA"/>
            <person name="William W."/>
        </authorList>
    </citation>
    <scope>NUCLEOTIDE SEQUENCE</scope>
</reference>
<keyword evidence="2" id="KW-1185">Reference proteome</keyword>
<accession>A0A8S1LB48</accession>
<dbReference type="AlphaFoldDB" id="A0A8S1LB48"/>